<organism evidence="1 2">
    <name type="scientific">Pleurotus cornucopiae</name>
    <name type="common">Cornucopia mushroom</name>
    <dbReference type="NCBI Taxonomy" id="5321"/>
    <lineage>
        <taxon>Eukaryota</taxon>
        <taxon>Fungi</taxon>
        <taxon>Dikarya</taxon>
        <taxon>Basidiomycota</taxon>
        <taxon>Agaricomycotina</taxon>
        <taxon>Agaricomycetes</taxon>
        <taxon>Agaricomycetidae</taxon>
        <taxon>Agaricales</taxon>
        <taxon>Pleurotineae</taxon>
        <taxon>Pleurotaceae</taxon>
        <taxon>Pleurotus</taxon>
    </lineage>
</organism>
<sequence length="1754" mass="188848">MLSSFISYIPKGNKRKTKNLNHHDRVPTLAIGPSGSARGGEYSAYAASAPWDYNGAYSRTYGSPILDIHDQRRTRDGQQRVSEEEFLQAPPPASPRLDLDIPSSHLQLSGLLPPELAKGDSIALLIDEELRNDARATGERPWVDDIDVAERYEQRRSGQGYRAAHEQESAEDSPSASSASSDGVPIPPRQPFLEDDEDEDSIYSLEYVNFDPDAPPSPQRAKAEPTEGEEESILPYASVSRRPAPAPIKIPNLALYGPKVQLLPGSSGYQSRPQSRGNESIISTEPSSAVSGTSLARALFANTFVLSGNQTSRYRSGVSMNLTRQDSATLPRGEHPLMSSPFFRDRPEQIGSPILIPAGTGVSLPPPSSYRPSTAESMHRHRVPRRSVPDRPMTAPSSKHFSAASLPIKHASETDQPETETQPKEDEIVSAPVDASSDQKGLHRISRISEVASPPPSAPPSASTPGVASEHEENKVGSEAEASPSLPTDDKLGPEPHSSPSPSPSNPTHVHAASLPASDVPNIALPQLSQSQEEVLMQTNDEPGVHLSALNSPNPTPRSAGEFSISSEPGSGREIDNVLDYYQFESQPTTFPNLRLPFSPISEESSSMLSPVSSANQRSANGSNSGVSLVGESKMSQQQNDARMSVLSSSARAAAEWSPRKPSSPPLLPIGKRELPRRPGLLPIGDRPRSFQVSPPPPISLASPLSSSGSSKMSSLALSASTTASSSLASPDSGGPLLPPSRSVFNRARSGSAPSPIKVVRNSRDFKKYHIAVVTPLSGGSEKEEAFESARTEHDSRDGKSPDEAQDTMSSSGSQDLDRPRQEFPETPSAFSPTWSFTMMSPSGRGESTHEYPVLMPMSAGGGIGIRGSIQPASLAQQVLLTRAATSVRGARHSRQASLLRNATVPAAKVEMASDGQRVMQPILQLEPPSAGRPLSLKRPLDEMEEETESVGSPVLPGTHHMVTEEPEAMEGQLPEDISPTIAKQPLPRVPSDVTHDELFSPRIPNASPVRFQKPRVGDPVLPTLFDLPLPSPQRSASASSPPITPSFSFRGSPSPKLSAPASLASAAPSRSVSPLSVASSSRHPPSSKHSDWSSVHHPASPRLHPGSPRLSPAPSHVGFQDTSSLRSVSPAYPASPTLYNHNSHSSPQFPPPSPARSPTVPFMPPRSNSGPSSSYESLHSVHRLPPVVRPPPLLLNTPGSSTHQYTVQYTPSPSVPKALPLPSPFISRQSRLDLDHPLSPSFVPPPPYSTVANSHDHSSNGDVSDQLSNLTHTPNSANSNIAAEVDPRTPLSSVPRRPRVRPPLPMGPRRPQQVVGHLTANSGDVRQRNASAPNIGNISTASGHHRQYSAQVPKFRPPVPKWRGYTLEAAKWTFSSAELQQIVSRAIRQSAEASSFRLLQLATLDNDISQEMERLKTQQAEIRTKYKLLSRRRRGLLDALTGHFEGSVVEYSAPTLRIVDELADTCLQLDELAEELDSVGEQLSQLTSLCEVHSSSALAMALRKLNTSFLKQMQENKALKEQIETLQAERDEAWKQAQEVANDYDDLTGRIDSAVPDSAGCRSSKVMAVRKSSIRASKAGLRSTSSFRCSQRSSVSSNGQRNSVASVSAPAVSPNEVPPVPPIPRRKPFDIVTDIPTRTSSTAYSNGVTPTSETRALVRAQEELYDMLGITLRETHTALRRSHSVSDRPPDFNISTLYPSGDSRQRYSDASSGGPGTRRSSMPNHTGLHQVYTAMTADRKAMLATLGMLSDQN</sequence>
<dbReference type="EMBL" id="WQMT02000002">
    <property type="protein sequence ID" value="KAG9226818.1"/>
    <property type="molecule type" value="Genomic_DNA"/>
</dbReference>
<dbReference type="Proteomes" id="UP000824881">
    <property type="component" value="Unassembled WGS sequence"/>
</dbReference>
<evidence type="ECO:0000313" key="2">
    <source>
        <dbReference type="Proteomes" id="UP000824881"/>
    </source>
</evidence>
<comment type="caution">
    <text evidence="1">The sequence shown here is derived from an EMBL/GenBank/DDBJ whole genome shotgun (WGS) entry which is preliminary data.</text>
</comment>
<protein>
    <submittedName>
        <fullName evidence="1">Uncharacterized protein</fullName>
    </submittedName>
</protein>
<name>A0ACB7JA97_PLECO</name>
<keyword evidence="2" id="KW-1185">Reference proteome</keyword>
<evidence type="ECO:0000313" key="1">
    <source>
        <dbReference type="EMBL" id="KAG9226818.1"/>
    </source>
</evidence>
<gene>
    <name evidence="1" type="ORF">CCMSSC00406_0003509</name>
</gene>
<accession>A0ACB7JA97</accession>
<reference evidence="1 2" key="1">
    <citation type="journal article" date="2021" name="Appl. Environ. Microbiol.">
        <title>Genetic linkage and physical mapping for an oyster mushroom Pleurotus cornucopiae and QTL analysis for the trait cap color.</title>
        <authorList>
            <person name="Zhang Y."/>
            <person name="Gao W."/>
            <person name="Sonnenberg A."/>
            <person name="Chen Q."/>
            <person name="Zhang J."/>
            <person name="Huang C."/>
        </authorList>
    </citation>
    <scope>NUCLEOTIDE SEQUENCE [LARGE SCALE GENOMIC DNA]</scope>
    <source>
        <strain evidence="1">CCMSSC00406</strain>
    </source>
</reference>
<proteinExistence type="predicted"/>